<dbReference type="InterPro" id="IPR002884">
    <property type="entry name" value="P_dom"/>
</dbReference>
<dbReference type="PROSITE" id="PS51829">
    <property type="entry name" value="P_HOMO_B"/>
    <property type="match status" value="1"/>
</dbReference>
<dbReference type="SMART" id="SM00089">
    <property type="entry name" value="PKD"/>
    <property type="match status" value="2"/>
</dbReference>
<sequence length="1197" mass="135631">MRKKCIKQRSIMKQKVLFVFSCLFIIHSYSYANNNYVKHLTSWPGYSSRSVLDMNTDKNVMFIAIKNLIKIQDVRNPTEPLTVCEIQLTATVQDLSYYDGFLYVSNGEGFHVFDVNDLTHHSRIYFHPLDNATNLFINDSYAVVVTEKTGLQFYSIESPSHVCPARAVSLSGLNTIKEVFINDKYVSVWDQKEGIYIYAIEEMINDSFQPIGYFDQPGAIKHLFIQEQFAYISDKEVGFCIADFTNPELHLDHFCSDDIKSALASVIIDQYAYVITNCEYTDANGHFTEDKLLWILNVENPENIEMLDNIKLDPAPYQIHADNNHLYVSAFDQIDVYELTKDILTPQFDATPKTGDAPLTVSFTNKSIGDIKACKWHFGNGYTSTECSTLHTYKNPGQYTVTLAISDNKRWYTHVENNCICATKSQPGAFFKMNVISGVCPLSVEFVQDSTGNYTDVLWRFGDGNSSKKNHPIHIYESPGIFVVTLTVSGANGSDDYSKTVYVYNNVSPISEWTARPVRRFCTDFQKKYGFAATTDSIDVLDIASPLNISVLDSIPMINQAESLFYTQDYLFAACGEDGLAIYLTSNPTSLSRVSKVPIDGFSSHVWVKNNYAYVSAMASGLSIFDLSAISSPTFVTRVQTRGEASVMKIVDELAFIAEGYSGLSRYLHNNGIGFNSQDYFFRDDHFVSQFDLNRKYLYLAIKDRGMTIVQYNETDKALDTQWSSTTNYDALDICVRDNYAYMACGHEGLKVYNIEQVKAPTEINSLESYQEALDVVDVYPYLYLADGDAGLQIYVQPKLNQLELQTPKSIQRGQTYQAKVCLPYVYPQPLWIDIQTSQHILLTDESIIITPGNLSGNFSFFVSYDSPMDTVIPFKARAKGWFDDNSASIISENDNLKEYRSSHLPLIVPNAQSVTSTINVADKGTVKHLSIRLKIKTKVLENLYVQLKSPQNTSIVLFNRPGKKINIFTDVLEINLDDRAIPVISDAQLPLAGCYKPQQCLSRVKGQQIQGKWTLLVDDQARCYDSALFSWSMFFDLSDTHAQSVLYERNDRPNFVPNKQQPTDLSINIKSQMSQPQYAELPDIQMLEVPPMGNRIKLLKGIVHSSAIFSGYLVVYILKDKWHLKPRWTSPITNLKKDGQWQCDITTQYGDETATKVAVFLFAKDVQPFLQPQFPVLPETLFQKAVSFKIYCRVIE</sequence>
<keyword evidence="2" id="KW-0378">Hydrolase</keyword>
<comment type="caution">
    <text evidence="5">The sequence shown here is derived from an EMBL/GenBank/DDBJ whole genome shotgun (WGS) entry which is preliminary data.</text>
</comment>
<dbReference type="EMBL" id="ATBP01000009">
    <property type="protein sequence ID" value="ETR74387.1"/>
    <property type="molecule type" value="Genomic_DNA"/>
</dbReference>
<dbReference type="InterPro" id="IPR035986">
    <property type="entry name" value="PKD_dom_sf"/>
</dbReference>
<dbReference type="SUPFAM" id="SSF50978">
    <property type="entry name" value="WD40 repeat-like"/>
    <property type="match status" value="1"/>
</dbReference>
<dbReference type="Pfam" id="PF18911">
    <property type="entry name" value="PKD_4"/>
    <property type="match status" value="2"/>
</dbReference>
<dbReference type="Gene3D" id="2.60.40.10">
    <property type="entry name" value="Immunoglobulins"/>
    <property type="match status" value="2"/>
</dbReference>
<dbReference type="SUPFAM" id="SSF49785">
    <property type="entry name" value="Galactose-binding domain-like"/>
    <property type="match status" value="1"/>
</dbReference>
<dbReference type="InterPro" id="IPR022409">
    <property type="entry name" value="PKD/Chitinase_dom"/>
</dbReference>
<dbReference type="SUPFAM" id="SSF49299">
    <property type="entry name" value="PKD domain"/>
    <property type="match status" value="2"/>
</dbReference>
<protein>
    <recommendedName>
        <fullName evidence="7">PKD domain-containing protein</fullName>
    </recommendedName>
</protein>
<evidence type="ECO:0000256" key="1">
    <source>
        <dbReference type="ARBA" id="ARBA00022670"/>
    </source>
</evidence>
<dbReference type="PROSITE" id="PS50093">
    <property type="entry name" value="PKD"/>
    <property type="match status" value="2"/>
</dbReference>
<dbReference type="SUPFAM" id="SSF50969">
    <property type="entry name" value="YVTN repeat-like/Quinoprotein amine dehydrogenase"/>
    <property type="match status" value="1"/>
</dbReference>
<feature type="domain" description="P/Homo B" evidence="4">
    <location>
        <begin position="894"/>
        <end position="1044"/>
    </location>
</feature>
<dbReference type="PANTHER" id="PTHR36842">
    <property type="entry name" value="PROTEIN TOLB HOMOLOG"/>
    <property type="match status" value="1"/>
</dbReference>
<keyword evidence="1" id="KW-0645">Protease</keyword>
<dbReference type="Proteomes" id="UP000189670">
    <property type="component" value="Unassembled WGS sequence"/>
</dbReference>
<proteinExistence type="predicted"/>
<organism evidence="5 6">
    <name type="scientific">Candidatus Magnetoglobus multicellularis str. Araruama</name>
    <dbReference type="NCBI Taxonomy" id="890399"/>
    <lineage>
        <taxon>Bacteria</taxon>
        <taxon>Pseudomonadati</taxon>
        <taxon>Thermodesulfobacteriota</taxon>
        <taxon>Desulfobacteria</taxon>
        <taxon>Desulfobacterales</taxon>
        <taxon>Desulfobacteraceae</taxon>
        <taxon>Candidatus Magnetoglobus</taxon>
    </lineage>
</organism>
<gene>
    <name evidence="5" type="ORF">OMM_00264</name>
</gene>
<dbReference type="CDD" id="cd00146">
    <property type="entry name" value="PKD"/>
    <property type="match status" value="2"/>
</dbReference>
<dbReference type="AlphaFoldDB" id="A0A1V1PHP2"/>
<dbReference type="PANTHER" id="PTHR36842:SF1">
    <property type="entry name" value="PROTEIN TOLB"/>
    <property type="match status" value="1"/>
</dbReference>
<evidence type="ECO:0000259" key="3">
    <source>
        <dbReference type="PROSITE" id="PS50093"/>
    </source>
</evidence>
<evidence type="ECO:0000313" key="6">
    <source>
        <dbReference type="Proteomes" id="UP000189670"/>
    </source>
</evidence>
<accession>A0A1V1PHP2</accession>
<dbReference type="Pfam" id="PF01483">
    <property type="entry name" value="P_proprotein"/>
    <property type="match status" value="1"/>
</dbReference>
<dbReference type="Gene3D" id="2.60.120.260">
    <property type="entry name" value="Galactose-binding domain-like"/>
    <property type="match status" value="1"/>
</dbReference>
<evidence type="ECO:0008006" key="7">
    <source>
        <dbReference type="Google" id="ProtNLM"/>
    </source>
</evidence>
<dbReference type="InterPro" id="IPR011044">
    <property type="entry name" value="Quino_amine_DH_bsu"/>
</dbReference>
<evidence type="ECO:0000259" key="4">
    <source>
        <dbReference type="PROSITE" id="PS51829"/>
    </source>
</evidence>
<feature type="domain" description="PKD" evidence="3">
    <location>
        <begin position="344"/>
        <end position="408"/>
    </location>
</feature>
<reference evidence="6" key="1">
    <citation type="submission" date="2012-11" db="EMBL/GenBank/DDBJ databases">
        <authorList>
            <person name="Lucero-Rivera Y.E."/>
            <person name="Tovar-Ramirez D."/>
        </authorList>
    </citation>
    <scope>NUCLEOTIDE SEQUENCE [LARGE SCALE GENOMIC DNA]</scope>
    <source>
        <strain evidence="6">Araruama</strain>
    </source>
</reference>
<evidence type="ECO:0000256" key="2">
    <source>
        <dbReference type="ARBA" id="ARBA00022801"/>
    </source>
</evidence>
<name>A0A1V1PHP2_9BACT</name>
<dbReference type="InterPro" id="IPR013211">
    <property type="entry name" value="LVIVD"/>
</dbReference>
<dbReference type="InterPro" id="IPR013783">
    <property type="entry name" value="Ig-like_fold"/>
</dbReference>
<dbReference type="GO" id="GO:0006508">
    <property type="term" value="P:proteolysis"/>
    <property type="evidence" value="ECO:0007669"/>
    <property type="project" value="UniProtKB-KW"/>
</dbReference>
<dbReference type="InterPro" id="IPR036322">
    <property type="entry name" value="WD40_repeat_dom_sf"/>
</dbReference>
<feature type="domain" description="PKD" evidence="3">
    <location>
        <begin position="427"/>
        <end position="503"/>
    </location>
</feature>
<dbReference type="InterPro" id="IPR008979">
    <property type="entry name" value="Galactose-bd-like_sf"/>
</dbReference>
<dbReference type="Pfam" id="PF08309">
    <property type="entry name" value="LVIVD"/>
    <property type="match status" value="3"/>
</dbReference>
<dbReference type="InterPro" id="IPR000601">
    <property type="entry name" value="PKD_dom"/>
</dbReference>
<dbReference type="GO" id="GO:0004252">
    <property type="term" value="F:serine-type endopeptidase activity"/>
    <property type="evidence" value="ECO:0007669"/>
    <property type="project" value="InterPro"/>
</dbReference>
<evidence type="ECO:0000313" key="5">
    <source>
        <dbReference type="EMBL" id="ETR74387.1"/>
    </source>
</evidence>